<proteinExistence type="predicted"/>
<dbReference type="Pfam" id="PF07293">
    <property type="entry name" value="DUF1450"/>
    <property type="match status" value="1"/>
</dbReference>
<protein>
    <submittedName>
        <fullName evidence="1">DUF1450 domain-containing protein</fullName>
    </submittedName>
</protein>
<dbReference type="AlphaFoldDB" id="A0A3Q8SET3"/>
<gene>
    <name evidence="1" type="ORF">EIM92_12855</name>
</gene>
<accession>A0A3Q8SET3</accession>
<dbReference type="Proteomes" id="UP000273145">
    <property type="component" value="Chromosome"/>
</dbReference>
<dbReference type="InterPro" id="IPR009910">
    <property type="entry name" value="DUF1450"/>
</dbReference>
<evidence type="ECO:0000313" key="1">
    <source>
        <dbReference type="EMBL" id="AZK49022.1"/>
    </source>
</evidence>
<organism evidence="1 2">
    <name type="scientific">Paenibacillus lentus</name>
    <dbReference type="NCBI Taxonomy" id="1338368"/>
    <lineage>
        <taxon>Bacteria</taxon>
        <taxon>Bacillati</taxon>
        <taxon>Bacillota</taxon>
        <taxon>Bacilli</taxon>
        <taxon>Bacillales</taxon>
        <taxon>Paenibacillaceae</taxon>
        <taxon>Paenibacillus</taxon>
    </lineage>
</organism>
<dbReference type="OrthoDB" id="1684419at2"/>
<name>A0A3Q8SET3_9BACL</name>
<dbReference type="EMBL" id="CP034248">
    <property type="protein sequence ID" value="AZK49022.1"/>
    <property type="molecule type" value="Genomic_DNA"/>
</dbReference>
<sequence>MGIVVVEVCDSNLLSSLELEQLEEEYPEIAVLRLDCLSLCGLCKLRPYAMVNGKRVFAKTAGECVQLIKQTIEEELRAFDNTDGLDDLDI</sequence>
<evidence type="ECO:0000313" key="2">
    <source>
        <dbReference type="Proteomes" id="UP000273145"/>
    </source>
</evidence>
<dbReference type="KEGG" id="plen:EIM92_12855"/>
<keyword evidence="2" id="KW-1185">Reference proteome</keyword>
<reference evidence="1 2" key="1">
    <citation type="submission" date="2018-11" db="EMBL/GenBank/DDBJ databases">
        <title>Genome sequencing of Paenibacillus lentus DSM25539(T).</title>
        <authorList>
            <person name="Kook J.-K."/>
            <person name="Park S.-N."/>
            <person name="Lim Y.K."/>
        </authorList>
    </citation>
    <scope>NUCLEOTIDE SEQUENCE [LARGE SCALE GENOMIC DNA]</scope>
    <source>
        <strain evidence="1 2">DSM 25539</strain>
    </source>
</reference>